<dbReference type="Pfam" id="PF00501">
    <property type="entry name" value="AMP-binding"/>
    <property type="match status" value="1"/>
</dbReference>
<evidence type="ECO:0000313" key="5">
    <source>
        <dbReference type="Proteomes" id="UP000318053"/>
    </source>
</evidence>
<proteinExistence type="inferred from homology"/>
<comment type="caution">
    <text evidence="4">The sequence shown here is derived from an EMBL/GenBank/DDBJ whole genome shotgun (WGS) entry which is preliminary data.</text>
</comment>
<dbReference type="GO" id="GO:0016746">
    <property type="term" value="F:acyltransferase activity"/>
    <property type="evidence" value="ECO:0007669"/>
    <property type="project" value="InterPro"/>
</dbReference>
<dbReference type="InterPro" id="IPR000873">
    <property type="entry name" value="AMP-dep_synth/lig_dom"/>
</dbReference>
<dbReference type="InterPro" id="IPR042099">
    <property type="entry name" value="ANL_N_sf"/>
</dbReference>
<keyword evidence="2" id="KW-0436">Ligase</keyword>
<evidence type="ECO:0000313" key="4">
    <source>
        <dbReference type="EMBL" id="TWT74196.1"/>
    </source>
</evidence>
<protein>
    <submittedName>
        <fullName evidence="4">Bifunctional protein Aas</fullName>
    </submittedName>
</protein>
<name>A0A5C5YEL7_9BACT</name>
<dbReference type="InterPro" id="IPR045851">
    <property type="entry name" value="AMP-bd_C_sf"/>
</dbReference>
<comment type="similarity">
    <text evidence="1">Belongs to the ATP-dependent AMP-binding enzyme family.</text>
</comment>
<dbReference type="EMBL" id="SJPK01000002">
    <property type="protein sequence ID" value="TWT74196.1"/>
    <property type="molecule type" value="Genomic_DNA"/>
</dbReference>
<evidence type="ECO:0000259" key="3">
    <source>
        <dbReference type="SMART" id="SM00563"/>
    </source>
</evidence>
<dbReference type="PROSITE" id="PS00455">
    <property type="entry name" value="AMP_BINDING"/>
    <property type="match status" value="1"/>
</dbReference>
<dbReference type="SUPFAM" id="SSF56801">
    <property type="entry name" value="Acetyl-CoA synthetase-like"/>
    <property type="match status" value="1"/>
</dbReference>
<accession>A0A5C5YEL7</accession>
<feature type="domain" description="Phospholipid/glycerol acyltransferase" evidence="3">
    <location>
        <begin position="58"/>
        <end position="171"/>
    </location>
</feature>
<dbReference type="SMART" id="SM00563">
    <property type="entry name" value="PlsC"/>
    <property type="match status" value="1"/>
</dbReference>
<dbReference type="PANTHER" id="PTHR24096:SF149">
    <property type="entry name" value="AMP-BINDING DOMAIN-CONTAINING PROTEIN-RELATED"/>
    <property type="match status" value="1"/>
</dbReference>
<dbReference type="InterPro" id="IPR020845">
    <property type="entry name" value="AMP-binding_CS"/>
</dbReference>
<organism evidence="4 5">
    <name type="scientific">Allorhodopirellula solitaria</name>
    <dbReference type="NCBI Taxonomy" id="2527987"/>
    <lineage>
        <taxon>Bacteria</taxon>
        <taxon>Pseudomonadati</taxon>
        <taxon>Planctomycetota</taxon>
        <taxon>Planctomycetia</taxon>
        <taxon>Pirellulales</taxon>
        <taxon>Pirellulaceae</taxon>
        <taxon>Allorhodopirellula</taxon>
    </lineage>
</organism>
<dbReference type="PANTHER" id="PTHR24096">
    <property type="entry name" value="LONG-CHAIN-FATTY-ACID--COA LIGASE"/>
    <property type="match status" value="1"/>
</dbReference>
<keyword evidence="5" id="KW-1185">Reference proteome</keyword>
<dbReference type="Gene3D" id="3.30.300.30">
    <property type="match status" value="1"/>
</dbReference>
<dbReference type="CDD" id="cd07989">
    <property type="entry name" value="LPLAT_AGPAT-like"/>
    <property type="match status" value="1"/>
</dbReference>
<dbReference type="SUPFAM" id="SSF69593">
    <property type="entry name" value="Glycerol-3-phosphate (1)-acyltransferase"/>
    <property type="match status" value="1"/>
</dbReference>
<dbReference type="Proteomes" id="UP000318053">
    <property type="component" value="Unassembled WGS sequence"/>
</dbReference>
<reference evidence="4 5" key="1">
    <citation type="submission" date="2019-02" db="EMBL/GenBank/DDBJ databases">
        <title>Deep-cultivation of Planctomycetes and their phenomic and genomic characterization uncovers novel biology.</title>
        <authorList>
            <person name="Wiegand S."/>
            <person name="Jogler M."/>
            <person name="Boedeker C."/>
            <person name="Pinto D."/>
            <person name="Vollmers J."/>
            <person name="Rivas-Marin E."/>
            <person name="Kohn T."/>
            <person name="Peeters S.H."/>
            <person name="Heuer A."/>
            <person name="Rast P."/>
            <person name="Oberbeckmann S."/>
            <person name="Bunk B."/>
            <person name="Jeske O."/>
            <person name="Meyerdierks A."/>
            <person name="Storesund J.E."/>
            <person name="Kallscheuer N."/>
            <person name="Luecker S."/>
            <person name="Lage O.M."/>
            <person name="Pohl T."/>
            <person name="Merkel B.J."/>
            <person name="Hornburger P."/>
            <person name="Mueller R.-W."/>
            <person name="Bruemmer F."/>
            <person name="Labrenz M."/>
            <person name="Spormann A.M."/>
            <person name="Op Den Camp H."/>
            <person name="Overmann J."/>
            <person name="Amann R."/>
            <person name="Jetten M.S.M."/>
            <person name="Mascher T."/>
            <person name="Medema M.H."/>
            <person name="Devos D.P."/>
            <person name="Kaster A.-K."/>
            <person name="Ovreas L."/>
            <person name="Rohde M."/>
            <person name="Galperin M.Y."/>
            <person name="Jogler C."/>
        </authorList>
    </citation>
    <scope>NUCLEOTIDE SEQUENCE [LARGE SCALE GENOMIC DNA]</scope>
    <source>
        <strain evidence="4 5">CA85</strain>
    </source>
</reference>
<dbReference type="Gene3D" id="3.40.50.12780">
    <property type="entry name" value="N-terminal domain of ligase-like"/>
    <property type="match status" value="1"/>
</dbReference>
<dbReference type="AlphaFoldDB" id="A0A5C5YEL7"/>
<sequence>MNTLLIVLIVLAVLVAILGLIAWKFPRRFVRGLFRPFLEIFYRGRTVGLENLPAEGGVMLVSNHVSWIDGILILWLLPRNVRFVVDGGNFHSPLAKYLSGAFDTILMMGGPKSIGRALRSAREGLNNGEVIGIFAEGTITRTGQLQAFKPGMTKILQRTDAQVLPVHIEGIWGSIFSFSGGRFFKKWPTQFRRTITLYIGEPLPPETPISTIRSRVQALGSRAQIDNRDQFPVLAQRVLRCWRRRGKRLQAADSLGVEAGGRTLLIRTLALRRCLRREVFSADEQFVGVLLPPSVGAVAVNVALAADRRVSANLNYTVSSDVMNHCIRTTGVKHVLTSDRFLEKLDLDLDAEIVSLDELKEKVSLGDKIVATLQSTIVPAWLTDRILGLHKIVSDDLLTVIFTSGSTGMPKGVLLSNANVSHNVDAVGRAVRLDRDDTILGVLPFFHSFGYAVTLWAAQTLGPAGVYHFNPLDAKQIGKLVEKYKATVLLATPTFLRGYLRRVPPEQFQTLDVVVVGAEKMPLDLFESFEKKFGVRPVEGYGLTEMSPLVSVNIPISRSMAKHQPDRAEGSVGRPLPGISAKVLSPDDHSELSTGEDGLLMVTGPNVMCGYAGQDELTRKAILDGWYSTGDIAHVDADGFLYITGRLSRFSKIGGEMVPHLKVEEEIAKILVEGEEDDQLRACVTAVPDEKKGERLIVLYTETAKTVDEIRESLRAAGLANLFIPGNDGFVQVDEIPLLGTGKLDLKAAKDLALAKTSTKTSAPVVD</sequence>
<dbReference type="Pfam" id="PF01553">
    <property type="entry name" value="Acyltransferase"/>
    <property type="match status" value="1"/>
</dbReference>
<dbReference type="InterPro" id="IPR002123">
    <property type="entry name" value="Plipid/glycerol_acylTrfase"/>
</dbReference>
<dbReference type="RefSeq" id="WP_246112520.1">
    <property type="nucleotide sequence ID" value="NZ_SJPK01000002.1"/>
</dbReference>
<dbReference type="GO" id="GO:0016405">
    <property type="term" value="F:CoA-ligase activity"/>
    <property type="evidence" value="ECO:0007669"/>
    <property type="project" value="TreeGrafter"/>
</dbReference>
<evidence type="ECO:0000256" key="2">
    <source>
        <dbReference type="ARBA" id="ARBA00022598"/>
    </source>
</evidence>
<evidence type="ECO:0000256" key="1">
    <source>
        <dbReference type="ARBA" id="ARBA00006432"/>
    </source>
</evidence>
<gene>
    <name evidence="4" type="primary">aas</name>
    <name evidence="4" type="ORF">CA85_10830</name>
</gene>